<name>A0ABQ9N7U1_HEVBR</name>
<organism evidence="4 5">
    <name type="scientific">Hevea brasiliensis</name>
    <name type="common">Para rubber tree</name>
    <name type="synonym">Siphonia brasiliensis</name>
    <dbReference type="NCBI Taxonomy" id="3981"/>
    <lineage>
        <taxon>Eukaryota</taxon>
        <taxon>Viridiplantae</taxon>
        <taxon>Streptophyta</taxon>
        <taxon>Embryophyta</taxon>
        <taxon>Tracheophyta</taxon>
        <taxon>Spermatophyta</taxon>
        <taxon>Magnoliopsida</taxon>
        <taxon>eudicotyledons</taxon>
        <taxon>Gunneridae</taxon>
        <taxon>Pentapetalae</taxon>
        <taxon>rosids</taxon>
        <taxon>fabids</taxon>
        <taxon>Malpighiales</taxon>
        <taxon>Euphorbiaceae</taxon>
        <taxon>Crotonoideae</taxon>
        <taxon>Micrandreae</taxon>
        <taxon>Hevea</taxon>
    </lineage>
</organism>
<protein>
    <submittedName>
        <fullName evidence="4">Uncharacterized protein</fullName>
    </submittedName>
</protein>
<feature type="signal peptide" evidence="3">
    <location>
        <begin position="1"/>
        <end position="23"/>
    </location>
</feature>
<keyword evidence="5" id="KW-1185">Reference proteome</keyword>
<evidence type="ECO:0000313" key="5">
    <source>
        <dbReference type="Proteomes" id="UP001174677"/>
    </source>
</evidence>
<proteinExistence type="predicted"/>
<sequence>MASTRFFFSSSIFLLYLLVLTSAGDYGRVPNPDNSYASTPKLENVKPEDGYSPKPESEVVKPNDGCGPESKSDTKKPEDGYSPKPKCEVVKPDDGHGRKPDTRKPEDGYRPKPDSSTGVAARTICSAWDQNGYETTSFSCLTSATDAKGYFFRTLSLLGLARKISIESCNVSTDVDKGITGALFSSYRILHDKKIKLYSVGPFFYNPEPKPTPTGY</sequence>
<accession>A0ABQ9N7U1</accession>
<keyword evidence="1 3" id="KW-0732">Signal</keyword>
<evidence type="ECO:0000256" key="2">
    <source>
        <dbReference type="SAM" id="MobiDB-lite"/>
    </source>
</evidence>
<feature type="compositionally biased region" description="Basic and acidic residues" evidence="2">
    <location>
        <begin position="43"/>
        <end position="61"/>
    </location>
</feature>
<evidence type="ECO:0000256" key="3">
    <source>
        <dbReference type="SAM" id="SignalP"/>
    </source>
</evidence>
<dbReference type="EMBL" id="JARPOI010000002">
    <property type="protein sequence ID" value="KAJ9187813.1"/>
    <property type="molecule type" value="Genomic_DNA"/>
</dbReference>
<dbReference type="PANTHER" id="PTHR33470:SF40">
    <property type="entry name" value="PROTEIN SEED AND ROOT HAIR PROTECTIVE PROTEIN"/>
    <property type="match status" value="1"/>
</dbReference>
<dbReference type="PANTHER" id="PTHR33470">
    <property type="entry name" value="OS01G0164075 PROTEIN"/>
    <property type="match status" value="1"/>
</dbReference>
<evidence type="ECO:0000313" key="4">
    <source>
        <dbReference type="EMBL" id="KAJ9187813.1"/>
    </source>
</evidence>
<comment type="caution">
    <text evidence="4">The sequence shown here is derived from an EMBL/GenBank/DDBJ whole genome shotgun (WGS) entry which is preliminary data.</text>
</comment>
<gene>
    <name evidence="4" type="ORF">P3X46_003230</name>
</gene>
<feature type="chain" id="PRO_5047127497" evidence="3">
    <location>
        <begin position="24"/>
        <end position="216"/>
    </location>
</feature>
<dbReference type="Proteomes" id="UP001174677">
    <property type="component" value="Chromosome 2"/>
</dbReference>
<reference evidence="4" key="1">
    <citation type="journal article" date="2023" name="Plant Biotechnol. J.">
        <title>Chromosome-level wild Hevea brasiliensis genome provides new tools for genomic-assisted breeding and valuable loci to elevate rubber yield.</title>
        <authorList>
            <person name="Cheng H."/>
            <person name="Song X."/>
            <person name="Hu Y."/>
            <person name="Wu T."/>
            <person name="Yang Q."/>
            <person name="An Z."/>
            <person name="Feng S."/>
            <person name="Deng Z."/>
            <person name="Wu W."/>
            <person name="Zeng X."/>
            <person name="Tu M."/>
            <person name="Wang X."/>
            <person name="Huang H."/>
        </authorList>
    </citation>
    <scope>NUCLEOTIDE SEQUENCE</scope>
    <source>
        <strain evidence="4">MT/VB/25A 57/8</strain>
    </source>
</reference>
<feature type="compositionally biased region" description="Basic and acidic residues" evidence="2">
    <location>
        <begin position="70"/>
        <end position="113"/>
    </location>
</feature>
<evidence type="ECO:0000256" key="1">
    <source>
        <dbReference type="ARBA" id="ARBA00022729"/>
    </source>
</evidence>
<feature type="region of interest" description="Disordered" evidence="2">
    <location>
        <begin position="28"/>
        <end position="117"/>
    </location>
</feature>